<dbReference type="GO" id="GO:0009277">
    <property type="term" value="C:fungal-type cell wall"/>
    <property type="evidence" value="ECO:0007669"/>
    <property type="project" value="TreeGrafter"/>
</dbReference>
<dbReference type="InterPro" id="IPR008979">
    <property type="entry name" value="Galactose-bd-like_sf"/>
</dbReference>
<evidence type="ECO:0000256" key="3">
    <source>
        <dbReference type="ARBA" id="ARBA00012757"/>
    </source>
</evidence>
<feature type="signal peptide" evidence="7">
    <location>
        <begin position="1"/>
        <end position="25"/>
    </location>
</feature>
<dbReference type="FunCoup" id="A0A3N4LLW1">
    <property type="interactions" value="57"/>
</dbReference>
<dbReference type="InterPro" id="IPR005195">
    <property type="entry name" value="Glyco_hydro_65_M"/>
</dbReference>
<dbReference type="STRING" id="1051890.A0A3N4LLW1"/>
<keyword evidence="5" id="KW-0325">Glycoprotein</keyword>
<accession>A0A3N4LLW1</accession>
<feature type="domain" description="Glycoside hydrolase family 65 central catalytic" evidence="8">
    <location>
        <begin position="393"/>
        <end position="620"/>
    </location>
</feature>
<dbReference type="InterPro" id="IPR011013">
    <property type="entry name" value="Gal_mutarotase_sf_dom"/>
</dbReference>
<dbReference type="Gene3D" id="2.60.120.260">
    <property type="entry name" value="Galactose-binding domain-like"/>
    <property type="match status" value="1"/>
</dbReference>
<dbReference type="Pfam" id="PF03636">
    <property type="entry name" value="Glyco_hydro_65N"/>
    <property type="match status" value="1"/>
</dbReference>
<comment type="catalytic activity">
    <reaction evidence="1">
        <text>alpha,alpha-trehalose + H2O = alpha-D-glucose + beta-D-glucose</text>
        <dbReference type="Rhea" id="RHEA:32675"/>
        <dbReference type="ChEBI" id="CHEBI:15377"/>
        <dbReference type="ChEBI" id="CHEBI:15903"/>
        <dbReference type="ChEBI" id="CHEBI:16551"/>
        <dbReference type="ChEBI" id="CHEBI:17925"/>
        <dbReference type="EC" id="3.2.1.28"/>
    </reaction>
</comment>
<dbReference type="PANTHER" id="PTHR11051">
    <property type="entry name" value="GLYCOSYL HYDROLASE-RELATED"/>
    <property type="match status" value="1"/>
</dbReference>
<dbReference type="SUPFAM" id="SSF48208">
    <property type="entry name" value="Six-hairpin glycosidases"/>
    <property type="match status" value="1"/>
</dbReference>
<dbReference type="Gene3D" id="1.50.10.10">
    <property type="match status" value="1"/>
</dbReference>
<evidence type="ECO:0000313" key="10">
    <source>
        <dbReference type="EMBL" id="RPB22332.1"/>
    </source>
</evidence>
<dbReference type="InterPro" id="IPR005196">
    <property type="entry name" value="Glyco_hydro_65_N"/>
</dbReference>
<dbReference type="EC" id="3.2.1.28" evidence="3"/>
<evidence type="ECO:0000313" key="11">
    <source>
        <dbReference type="Proteomes" id="UP000267821"/>
    </source>
</evidence>
<dbReference type="Gene3D" id="2.70.98.40">
    <property type="entry name" value="Glycoside hydrolase, family 65, N-terminal domain"/>
    <property type="match status" value="1"/>
</dbReference>
<dbReference type="AlphaFoldDB" id="A0A3N4LLW1"/>
<keyword evidence="11" id="KW-1185">Reference proteome</keyword>
<evidence type="ECO:0000256" key="6">
    <source>
        <dbReference type="SAM" id="MobiDB-lite"/>
    </source>
</evidence>
<dbReference type="PANTHER" id="PTHR11051:SF8">
    <property type="entry name" value="PROTEIN-GLUCOSYLGALACTOSYLHYDROXYLYSINE GLUCOSIDASE"/>
    <property type="match status" value="1"/>
</dbReference>
<name>A0A3N4LLW1_9PEZI</name>
<dbReference type="SUPFAM" id="SSF49785">
    <property type="entry name" value="Galactose-binding domain-like"/>
    <property type="match status" value="1"/>
</dbReference>
<sequence>MKILGSSLLLLTLAAISLFTLSASSHSFAHDRQLSSPPPPNPDKPEESANLSVWDADTWTLTTTSFIPNRYQVQPYVANGYHGSRLPAEGMGFWIDRNLTGKWQPMNGWPLDNLRQTVTTISGFWDSQENTTGTNFPELLKEGGESVISGIPAWSPFFVTSERGHTYAPGVDNSTISSFRQSLSLKNGVVETEVTWSPEGEPTCKLKYTVVAHRKRINLGMVKLEVSCAKATRLTITDILDGQGAQRTTFGGKGFVDDGATIWTSVKPLGISNVTAYQFSTVDIVGVSARDLSTRSNAEFRPYVSKNESTSAQEWNLTVDGQKSVILVKYVGIASSDAFPDAMGVAETAAVGAKEYGWKKLMREHDAAWGELWDSSDVVVPGDEELQIALRASLYHLLANIRGGSEGAGIGDNSISVGGLSSDSYAGFVFWDADLWMYPGLLVLHPDHASAINNYRLRLLPQALDNAKKYDKPGALYPWTSARFGNCTGTGPCVDYQYHVNSDIAHSQWNYYLSTGDRVWLKEKGWPIIKEVANMWEGRVTRNASTNGQYWVYNMTDPDEYANHITNGAFTNAGVIVIMDLAMSASELVGEKYPDKWKEIAENMVVPYDADANIVVEFQGMNGSVEIKQADVVLMNYPLEWRYNESQALGDMNFYARAQSPDGPAMTWAIFAINSAELEPYGCSAYTYMLYGSQPYLREPYYQFSEQIIDDYFSNGGTNPAFTFLTGHGGFLQVATHGFTGFRHREDAFYLDPSITPQFTKGLEVNGMKFHGGIFDVSIGLEVTTISRRKSGNKKKDSRGLRVRLGKRNKNAGDYFLKAGEKLVVPTFRADLAGQTIPGNLAQCRPIVSNDGHVPGQYPVGAVDGSNATTWQPITDRPAALTIDLGEIKSIKGAELNWARIPPNKFSIFASTAGKPDEGDQGWVKVFETDNVEINDPWSKDDALEIRNRVGNTTSVNLAGKVFQGRWVRLVVEGSKSLKKGVGAQVAEFAVLS</sequence>
<dbReference type="InterPro" id="IPR008928">
    <property type="entry name" value="6-hairpin_glycosidase_sf"/>
</dbReference>
<comment type="similarity">
    <text evidence="2">Belongs to the glycosyl hydrolase 65 family.</text>
</comment>
<evidence type="ECO:0000259" key="9">
    <source>
        <dbReference type="Pfam" id="PF03636"/>
    </source>
</evidence>
<evidence type="ECO:0000256" key="7">
    <source>
        <dbReference type="SAM" id="SignalP"/>
    </source>
</evidence>
<dbReference type="GO" id="GO:0030246">
    <property type="term" value="F:carbohydrate binding"/>
    <property type="evidence" value="ECO:0007669"/>
    <property type="project" value="InterPro"/>
</dbReference>
<dbReference type="InterPro" id="IPR012341">
    <property type="entry name" value="6hp_glycosidase-like_sf"/>
</dbReference>
<protein>
    <recommendedName>
        <fullName evidence="3">alpha,alpha-trehalase</fullName>
        <ecNumber evidence="3">3.2.1.28</ecNumber>
    </recommendedName>
</protein>
<evidence type="ECO:0000256" key="4">
    <source>
        <dbReference type="ARBA" id="ARBA00022801"/>
    </source>
</evidence>
<evidence type="ECO:0000256" key="5">
    <source>
        <dbReference type="ARBA" id="ARBA00023180"/>
    </source>
</evidence>
<proteinExistence type="inferred from homology"/>
<dbReference type="Pfam" id="PF03632">
    <property type="entry name" value="Glyco_hydro_65m"/>
    <property type="match status" value="1"/>
</dbReference>
<keyword evidence="4" id="KW-0378">Hydrolase</keyword>
<feature type="region of interest" description="Disordered" evidence="6">
    <location>
        <begin position="30"/>
        <end position="49"/>
    </location>
</feature>
<dbReference type="InParanoid" id="A0A3N4LLW1"/>
<dbReference type="Proteomes" id="UP000267821">
    <property type="component" value="Unassembled WGS sequence"/>
</dbReference>
<dbReference type="FunFam" id="1.50.10.10:FF:000032">
    <property type="entry name" value="Vacuolar acid trehalase"/>
    <property type="match status" value="1"/>
</dbReference>
<dbReference type="OrthoDB" id="200349at2759"/>
<feature type="chain" id="PRO_5018310370" description="alpha,alpha-trehalase" evidence="7">
    <location>
        <begin position="26"/>
        <end position="993"/>
    </location>
</feature>
<gene>
    <name evidence="10" type="ORF">L211DRAFT_850647</name>
</gene>
<dbReference type="EMBL" id="ML121552">
    <property type="protein sequence ID" value="RPB22332.1"/>
    <property type="molecule type" value="Genomic_DNA"/>
</dbReference>
<dbReference type="SUPFAM" id="SSF74650">
    <property type="entry name" value="Galactose mutarotase-like"/>
    <property type="match status" value="1"/>
</dbReference>
<evidence type="ECO:0000256" key="2">
    <source>
        <dbReference type="ARBA" id="ARBA00006768"/>
    </source>
</evidence>
<dbReference type="GO" id="GO:0005993">
    <property type="term" value="P:trehalose catabolic process"/>
    <property type="evidence" value="ECO:0007669"/>
    <property type="project" value="TreeGrafter"/>
</dbReference>
<dbReference type="InterPro" id="IPR037018">
    <property type="entry name" value="GH65_N"/>
</dbReference>
<evidence type="ECO:0000259" key="8">
    <source>
        <dbReference type="Pfam" id="PF03632"/>
    </source>
</evidence>
<reference evidence="10 11" key="1">
    <citation type="journal article" date="2018" name="Nat. Ecol. Evol.">
        <title>Pezizomycetes genomes reveal the molecular basis of ectomycorrhizal truffle lifestyle.</title>
        <authorList>
            <person name="Murat C."/>
            <person name="Payen T."/>
            <person name="Noel B."/>
            <person name="Kuo A."/>
            <person name="Morin E."/>
            <person name="Chen J."/>
            <person name="Kohler A."/>
            <person name="Krizsan K."/>
            <person name="Balestrini R."/>
            <person name="Da Silva C."/>
            <person name="Montanini B."/>
            <person name="Hainaut M."/>
            <person name="Levati E."/>
            <person name="Barry K.W."/>
            <person name="Belfiori B."/>
            <person name="Cichocki N."/>
            <person name="Clum A."/>
            <person name="Dockter R.B."/>
            <person name="Fauchery L."/>
            <person name="Guy J."/>
            <person name="Iotti M."/>
            <person name="Le Tacon F."/>
            <person name="Lindquist E.A."/>
            <person name="Lipzen A."/>
            <person name="Malagnac F."/>
            <person name="Mello A."/>
            <person name="Molinier V."/>
            <person name="Miyauchi S."/>
            <person name="Poulain J."/>
            <person name="Riccioni C."/>
            <person name="Rubini A."/>
            <person name="Sitrit Y."/>
            <person name="Splivallo R."/>
            <person name="Traeger S."/>
            <person name="Wang M."/>
            <person name="Zifcakova L."/>
            <person name="Wipf D."/>
            <person name="Zambonelli A."/>
            <person name="Paolocci F."/>
            <person name="Nowrousian M."/>
            <person name="Ottonello S."/>
            <person name="Baldrian P."/>
            <person name="Spatafora J.W."/>
            <person name="Henrissat B."/>
            <person name="Nagy L.G."/>
            <person name="Aury J.M."/>
            <person name="Wincker P."/>
            <person name="Grigoriev I.V."/>
            <person name="Bonfante P."/>
            <person name="Martin F.M."/>
        </authorList>
    </citation>
    <scope>NUCLEOTIDE SEQUENCE [LARGE SCALE GENOMIC DNA]</scope>
    <source>
        <strain evidence="10 11">ATCC MYA-4762</strain>
    </source>
</reference>
<feature type="domain" description="Glycoside hydrolase family 65 N-terminal" evidence="9">
    <location>
        <begin position="69"/>
        <end position="337"/>
    </location>
</feature>
<keyword evidence="7" id="KW-0732">Signal</keyword>
<dbReference type="GO" id="GO:0004555">
    <property type="term" value="F:alpha,alpha-trehalase activity"/>
    <property type="evidence" value="ECO:0007669"/>
    <property type="project" value="UniProtKB-EC"/>
</dbReference>
<evidence type="ECO:0000256" key="1">
    <source>
        <dbReference type="ARBA" id="ARBA00001576"/>
    </source>
</evidence>
<organism evidence="10 11">
    <name type="scientific">Terfezia boudieri ATCC MYA-4762</name>
    <dbReference type="NCBI Taxonomy" id="1051890"/>
    <lineage>
        <taxon>Eukaryota</taxon>
        <taxon>Fungi</taxon>
        <taxon>Dikarya</taxon>
        <taxon>Ascomycota</taxon>
        <taxon>Pezizomycotina</taxon>
        <taxon>Pezizomycetes</taxon>
        <taxon>Pezizales</taxon>
        <taxon>Pezizaceae</taxon>
        <taxon>Terfezia</taxon>
    </lineage>
</organism>